<feature type="domain" description="SIP-like Rossmann fold" evidence="1">
    <location>
        <begin position="1"/>
        <end position="88"/>
    </location>
</feature>
<gene>
    <name evidence="2" type="primary">yqjH_2</name>
    <name evidence="2" type="ORF">NCTC7295_00719</name>
</gene>
<accession>A0A379RWY9</accession>
<dbReference type="InterPro" id="IPR007037">
    <property type="entry name" value="SIP_rossman_dom"/>
</dbReference>
<organism evidence="2 3">
    <name type="scientific">Salmonella enterica subsp. arizonae</name>
    <dbReference type="NCBI Taxonomy" id="59203"/>
    <lineage>
        <taxon>Bacteria</taxon>
        <taxon>Pseudomonadati</taxon>
        <taxon>Pseudomonadota</taxon>
        <taxon>Gammaproteobacteria</taxon>
        <taxon>Enterobacterales</taxon>
        <taxon>Enterobacteriaceae</taxon>
        <taxon>Salmonella</taxon>
    </lineage>
</organism>
<keyword evidence="2" id="KW-0560">Oxidoreductase</keyword>
<dbReference type="AlphaFoldDB" id="A0A379RWY9"/>
<evidence type="ECO:0000313" key="2">
    <source>
        <dbReference type="EMBL" id="SUG13156.1"/>
    </source>
</evidence>
<evidence type="ECO:0000313" key="3">
    <source>
        <dbReference type="Proteomes" id="UP000254124"/>
    </source>
</evidence>
<dbReference type="GO" id="GO:0052851">
    <property type="term" value="F:ferric-chelate reductase (NADPH) activity"/>
    <property type="evidence" value="ECO:0007669"/>
    <property type="project" value="UniProtKB-EC"/>
</dbReference>
<protein>
    <submittedName>
        <fullName evidence="2">Siderophore-interacting protein</fullName>
        <ecNumber evidence="2">1.16.1.9</ecNumber>
    </submittedName>
</protein>
<reference evidence="2 3" key="1">
    <citation type="submission" date="2018-06" db="EMBL/GenBank/DDBJ databases">
        <authorList>
            <consortium name="Pathogen Informatics"/>
            <person name="Doyle S."/>
        </authorList>
    </citation>
    <scope>NUCLEOTIDE SEQUENCE [LARGE SCALE GENOMIC DNA]</scope>
    <source>
        <strain evidence="2 3">NCTC7295</strain>
    </source>
</reference>
<name>A0A379RWY9_SALER</name>
<evidence type="ECO:0000259" key="1">
    <source>
        <dbReference type="Pfam" id="PF04954"/>
    </source>
</evidence>
<dbReference type="EC" id="1.16.1.9" evidence="2"/>
<sequence>MPALRRRLESLSLLPVRPAVTALVKYSGCGISGVSRPCDGHYLWNMLLAAMSRAIQTLLSQLTIPDSDYFIWITGEGKTVKHLSQRFENGF</sequence>
<dbReference type="Pfam" id="PF04954">
    <property type="entry name" value="SIP"/>
    <property type="match status" value="1"/>
</dbReference>
<proteinExistence type="predicted"/>
<dbReference type="EMBL" id="UGWZ01000001">
    <property type="protein sequence ID" value="SUG13156.1"/>
    <property type="molecule type" value="Genomic_DNA"/>
</dbReference>
<dbReference type="Proteomes" id="UP000254124">
    <property type="component" value="Unassembled WGS sequence"/>
</dbReference>